<gene>
    <name evidence="2" type="ORF">SAMN04489743_1717</name>
</gene>
<dbReference type="EMBL" id="LT629779">
    <property type="protein sequence ID" value="SDT10919.1"/>
    <property type="molecule type" value="Genomic_DNA"/>
</dbReference>
<feature type="transmembrane region" description="Helical" evidence="1">
    <location>
        <begin position="43"/>
        <end position="68"/>
    </location>
</feature>
<feature type="transmembrane region" description="Helical" evidence="1">
    <location>
        <begin position="80"/>
        <end position="98"/>
    </location>
</feature>
<organism evidence="2 3">
    <name type="scientific">Pseudarthrobacter equi</name>
    <dbReference type="NCBI Taxonomy" id="728066"/>
    <lineage>
        <taxon>Bacteria</taxon>
        <taxon>Bacillati</taxon>
        <taxon>Actinomycetota</taxon>
        <taxon>Actinomycetes</taxon>
        <taxon>Micrococcales</taxon>
        <taxon>Micrococcaceae</taxon>
        <taxon>Pseudarthrobacter</taxon>
    </lineage>
</organism>
<keyword evidence="3" id="KW-1185">Reference proteome</keyword>
<dbReference type="AlphaFoldDB" id="A0A1H1XQ42"/>
<protein>
    <submittedName>
        <fullName evidence="2">Uncharacterized protein</fullName>
    </submittedName>
</protein>
<dbReference type="RefSeq" id="WP_091719219.1">
    <property type="nucleotide sequence ID" value="NZ_CAUQLD010000009.1"/>
</dbReference>
<evidence type="ECO:0000256" key="1">
    <source>
        <dbReference type="SAM" id="Phobius"/>
    </source>
</evidence>
<name>A0A1H1XQ42_9MICC</name>
<accession>A0A1H1XQ42</accession>
<reference evidence="3" key="1">
    <citation type="submission" date="2016-10" db="EMBL/GenBank/DDBJ databases">
        <authorList>
            <person name="Varghese N."/>
            <person name="Submissions S."/>
        </authorList>
    </citation>
    <scope>NUCLEOTIDE SEQUENCE [LARGE SCALE GENOMIC DNA]</scope>
    <source>
        <strain evidence="3">IMMIB L-1606</strain>
    </source>
</reference>
<evidence type="ECO:0000313" key="3">
    <source>
        <dbReference type="Proteomes" id="UP000198751"/>
    </source>
</evidence>
<keyword evidence="1" id="KW-1133">Transmembrane helix</keyword>
<evidence type="ECO:0000313" key="2">
    <source>
        <dbReference type="EMBL" id="SDT10919.1"/>
    </source>
</evidence>
<proteinExistence type="predicted"/>
<dbReference type="OrthoDB" id="5186135at2"/>
<keyword evidence="1" id="KW-0472">Membrane</keyword>
<sequence length="116" mass="12333">MTRVRVTAPATAARPVTESREAAQESDVGQVFVRSLIRSQLRLALVVAGGFLVILGAFPLLLAAVPGLADTTIAGIPFDWILLGAGIYPVIGLSAWLYTRTAARNEARYRDLAGDP</sequence>
<dbReference type="Proteomes" id="UP000198751">
    <property type="component" value="Chromosome I"/>
</dbReference>
<keyword evidence="1" id="KW-0812">Transmembrane</keyword>